<name>A0A1M6F754_9FLAO</name>
<dbReference type="EMBL" id="FQYU01000002">
    <property type="protein sequence ID" value="SHI93501.1"/>
    <property type="molecule type" value="Genomic_DNA"/>
</dbReference>
<organism evidence="2 3">
    <name type="scientific">Pseudozobellia thermophila</name>
    <dbReference type="NCBI Taxonomy" id="192903"/>
    <lineage>
        <taxon>Bacteria</taxon>
        <taxon>Pseudomonadati</taxon>
        <taxon>Bacteroidota</taxon>
        <taxon>Flavobacteriia</taxon>
        <taxon>Flavobacteriales</taxon>
        <taxon>Flavobacteriaceae</taxon>
        <taxon>Pseudozobellia</taxon>
    </lineage>
</organism>
<evidence type="ECO:0000256" key="1">
    <source>
        <dbReference type="SAM" id="SignalP"/>
    </source>
</evidence>
<dbReference type="AlphaFoldDB" id="A0A1M6F754"/>
<dbReference type="RefSeq" id="WP_170863128.1">
    <property type="nucleotide sequence ID" value="NZ_FQYU01000002.1"/>
</dbReference>
<dbReference type="PROSITE" id="PS51257">
    <property type="entry name" value="PROKAR_LIPOPROTEIN"/>
    <property type="match status" value="1"/>
</dbReference>
<feature type="signal peptide" evidence="1">
    <location>
        <begin position="1"/>
        <end position="22"/>
    </location>
</feature>
<protein>
    <recommendedName>
        <fullName evidence="4">Secreted protein</fullName>
    </recommendedName>
</protein>
<dbReference type="Proteomes" id="UP000184543">
    <property type="component" value="Unassembled WGS sequence"/>
</dbReference>
<keyword evidence="3" id="KW-1185">Reference proteome</keyword>
<accession>A0A1M6F754</accession>
<evidence type="ECO:0008006" key="4">
    <source>
        <dbReference type="Google" id="ProtNLM"/>
    </source>
</evidence>
<keyword evidence="1" id="KW-0732">Signal</keyword>
<sequence>MKRVASIFAVVVMAIGMFSCEAETNLEETDAVYELNIDAATDGDDVRPDERDNG</sequence>
<evidence type="ECO:0000313" key="3">
    <source>
        <dbReference type="Proteomes" id="UP000184543"/>
    </source>
</evidence>
<dbReference type="STRING" id="192903.SAMN04488513_102319"/>
<reference evidence="3" key="1">
    <citation type="submission" date="2016-11" db="EMBL/GenBank/DDBJ databases">
        <authorList>
            <person name="Varghese N."/>
            <person name="Submissions S."/>
        </authorList>
    </citation>
    <scope>NUCLEOTIDE SEQUENCE [LARGE SCALE GENOMIC DNA]</scope>
    <source>
        <strain evidence="3">DSM 19858</strain>
    </source>
</reference>
<evidence type="ECO:0000313" key="2">
    <source>
        <dbReference type="EMBL" id="SHI93501.1"/>
    </source>
</evidence>
<feature type="chain" id="PRO_5012341673" description="Secreted protein" evidence="1">
    <location>
        <begin position="23"/>
        <end position="54"/>
    </location>
</feature>
<proteinExistence type="predicted"/>
<gene>
    <name evidence="2" type="ORF">SAMN04488513_102319</name>
</gene>